<feature type="domain" description="Disease resistance R13L4/SHOC-2-like LRR" evidence="9">
    <location>
        <begin position="363"/>
        <end position="515"/>
    </location>
</feature>
<dbReference type="InterPro" id="IPR055414">
    <property type="entry name" value="LRR_R13L4/SHOC2-like"/>
</dbReference>
<comment type="caution">
    <text evidence="10">The sequence shown here is derived from an EMBL/GenBank/DDBJ whole genome shotgun (WGS) entry which is preliminary data.</text>
</comment>
<protein>
    <recommendedName>
        <fullName evidence="12">NB-ARC domain-containing protein</fullName>
    </recommendedName>
</protein>
<organism evidence="10 11">
    <name type="scientific">Buddleja alternifolia</name>
    <dbReference type="NCBI Taxonomy" id="168488"/>
    <lineage>
        <taxon>Eukaryota</taxon>
        <taxon>Viridiplantae</taxon>
        <taxon>Streptophyta</taxon>
        <taxon>Embryophyta</taxon>
        <taxon>Tracheophyta</taxon>
        <taxon>Spermatophyta</taxon>
        <taxon>Magnoliopsida</taxon>
        <taxon>eudicotyledons</taxon>
        <taxon>Gunneridae</taxon>
        <taxon>Pentapetalae</taxon>
        <taxon>asterids</taxon>
        <taxon>lamiids</taxon>
        <taxon>Lamiales</taxon>
        <taxon>Scrophulariaceae</taxon>
        <taxon>Buddlejeae</taxon>
        <taxon>Buddleja</taxon>
    </lineage>
</organism>
<dbReference type="InterPro" id="IPR002182">
    <property type="entry name" value="NB-ARC"/>
</dbReference>
<evidence type="ECO:0000256" key="3">
    <source>
        <dbReference type="ARBA" id="ARBA00022737"/>
    </source>
</evidence>
<comment type="similarity">
    <text evidence="1">Belongs to the disease resistance NB-LRR family.</text>
</comment>
<keyword evidence="5" id="KW-0611">Plant defense</keyword>
<keyword evidence="6" id="KW-0067">ATP-binding</keyword>
<dbReference type="AlphaFoldDB" id="A0AAV6XXM5"/>
<evidence type="ECO:0000256" key="4">
    <source>
        <dbReference type="ARBA" id="ARBA00022741"/>
    </source>
</evidence>
<dbReference type="InterPro" id="IPR044974">
    <property type="entry name" value="Disease_R_plants"/>
</dbReference>
<evidence type="ECO:0000259" key="9">
    <source>
        <dbReference type="Pfam" id="PF23598"/>
    </source>
</evidence>
<dbReference type="EMBL" id="WHWC01000002">
    <property type="protein sequence ID" value="KAG8387539.1"/>
    <property type="molecule type" value="Genomic_DNA"/>
</dbReference>
<dbReference type="PRINTS" id="PR00364">
    <property type="entry name" value="DISEASERSIST"/>
</dbReference>
<feature type="domain" description="NB-ARC" evidence="7">
    <location>
        <begin position="1"/>
        <end position="130"/>
    </location>
</feature>
<evidence type="ECO:0000313" key="11">
    <source>
        <dbReference type="Proteomes" id="UP000826271"/>
    </source>
</evidence>
<dbReference type="Gene3D" id="3.40.50.300">
    <property type="entry name" value="P-loop containing nucleotide triphosphate hydrolases"/>
    <property type="match status" value="1"/>
</dbReference>
<gene>
    <name evidence="10" type="ORF">BUALT_Bualt02G0031600</name>
</gene>
<dbReference type="Pfam" id="PF23598">
    <property type="entry name" value="LRR_14"/>
    <property type="match status" value="1"/>
</dbReference>
<dbReference type="Pfam" id="PF00931">
    <property type="entry name" value="NB-ARC"/>
    <property type="match status" value="1"/>
</dbReference>
<dbReference type="FunFam" id="1.10.10.10:FF:000322">
    <property type="entry name" value="Probable disease resistance protein At1g63360"/>
    <property type="match status" value="1"/>
</dbReference>
<dbReference type="PANTHER" id="PTHR23155">
    <property type="entry name" value="DISEASE RESISTANCE PROTEIN RP"/>
    <property type="match status" value="1"/>
</dbReference>
<dbReference type="InterPro" id="IPR027417">
    <property type="entry name" value="P-loop_NTPase"/>
</dbReference>
<evidence type="ECO:0000256" key="1">
    <source>
        <dbReference type="ARBA" id="ARBA00008894"/>
    </source>
</evidence>
<dbReference type="Pfam" id="PF23559">
    <property type="entry name" value="WHD_DRP"/>
    <property type="match status" value="1"/>
</dbReference>
<evidence type="ECO:0000259" key="8">
    <source>
        <dbReference type="Pfam" id="PF23559"/>
    </source>
</evidence>
<dbReference type="GO" id="GO:0098542">
    <property type="term" value="P:defense response to other organism"/>
    <property type="evidence" value="ECO:0007669"/>
    <property type="project" value="TreeGrafter"/>
</dbReference>
<evidence type="ECO:0000259" key="7">
    <source>
        <dbReference type="Pfam" id="PF00931"/>
    </source>
</evidence>
<dbReference type="SUPFAM" id="SSF52540">
    <property type="entry name" value="P-loop containing nucleoside triphosphate hydrolases"/>
    <property type="match status" value="1"/>
</dbReference>
<keyword evidence="11" id="KW-1185">Reference proteome</keyword>
<dbReference type="GO" id="GO:0005524">
    <property type="term" value="F:ATP binding"/>
    <property type="evidence" value="ECO:0007669"/>
    <property type="project" value="UniProtKB-KW"/>
</dbReference>
<dbReference type="Gene3D" id="1.10.8.430">
    <property type="entry name" value="Helical domain of apoptotic protease-activating factors"/>
    <property type="match status" value="1"/>
</dbReference>
<accession>A0AAV6XXM5</accession>
<name>A0AAV6XXM5_9LAMI</name>
<reference evidence="10" key="1">
    <citation type="submission" date="2019-10" db="EMBL/GenBank/DDBJ databases">
        <authorList>
            <person name="Zhang R."/>
            <person name="Pan Y."/>
            <person name="Wang J."/>
            <person name="Ma R."/>
            <person name="Yu S."/>
        </authorList>
    </citation>
    <scope>NUCLEOTIDE SEQUENCE</scope>
    <source>
        <strain evidence="10">LA-IB0</strain>
        <tissue evidence="10">Leaf</tissue>
    </source>
</reference>
<evidence type="ECO:0008006" key="12">
    <source>
        <dbReference type="Google" id="ProtNLM"/>
    </source>
</evidence>
<keyword evidence="3" id="KW-0677">Repeat</keyword>
<dbReference type="InterPro" id="IPR032675">
    <property type="entry name" value="LRR_dom_sf"/>
</dbReference>
<sequence length="516" mass="60040">MGGLGKTTLARKIYQNKEVQRTFIARAWVCVSQQFNVKSVLQQILEQLVPDEKQIANMEQRELVIKLNKVLRRKSCLIVIDDIWETDHWEILKPSFPIGDVDCKILLTTRNEKIASEEYRYKLDFLTEDQGLMSDELRHQLETIGRQMAKKCGYLPLAVSVIGGSLRHKQTLSEWEKVNENIDVYLKQQGEGVGENKRVRQVLDLSYNALPYYLKPCFLYLGCFPEDQEIYAEDLYLLWMAEGMISSEDKGNRETLRDVAERYLSELAFRCMVQVKVPECPSAYRKFESCRLHDLMRDLCLSKAEEEGFLKVIDFEEAKHNFPPISNIPRLAIRMNEGCFHDSNFNEREKLKHMRSLLILRLSIMFFTKDRVTISNFNKFKFLRILILEFCIFEDGRSLLSEVGKLLHLRYLSLYGSRGVEELPVSIFNLPYLHTLNLDIDASDDTTLKLPNMICKMKRLRHLFLGHNCESMDGEKLRLDGLNELETLEGFNSKHACAADIPKLTNLRKLEIGWAE</sequence>
<evidence type="ECO:0000256" key="2">
    <source>
        <dbReference type="ARBA" id="ARBA00022614"/>
    </source>
</evidence>
<dbReference type="Gene3D" id="1.10.10.10">
    <property type="entry name" value="Winged helix-like DNA-binding domain superfamily/Winged helix DNA-binding domain"/>
    <property type="match status" value="1"/>
</dbReference>
<dbReference type="FunFam" id="3.40.50.300:FF:001091">
    <property type="entry name" value="Probable disease resistance protein At1g61300"/>
    <property type="match status" value="1"/>
</dbReference>
<dbReference type="Proteomes" id="UP000826271">
    <property type="component" value="Unassembled WGS sequence"/>
</dbReference>
<feature type="domain" description="Disease resistance protein winged helix" evidence="8">
    <location>
        <begin position="224"/>
        <end position="300"/>
    </location>
</feature>
<evidence type="ECO:0000256" key="6">
    <source>
        <dbReference type="ARBA" id="ARBA00022840"/>
    </source>
</evidence>
<dbReference type="GO" id="GO:0051607">
    <property type="term" value="P:defense response to virus"/>
    <property type="evidence" value="ECO:0007669"/>
    <property type="project" value="UniProtKB-ARBA"/>
</dbReference>
<evidence type="ECO:0000256" key="5">
    <source>
        <dbReference type="ARBA" id="ARBA00022821"/>
    </source>
</evidence>
<proteinExistence type="inferred from homology"/>
<evidence type="ECO:0000313" key="10">
    <source>
        <dbReference type="EMBL" id="KAG8387539.1"/>
    </source>
</evidence>
<dbReference type="PANTHER" id="PTHR23155:SF1185">
    <property type="entry name" value="DISEASE RESISTANCE RPP8-LIKE PROTEIN 3-RELATED"/>
    <property type="match status" value="1"/>
</dbReference>
<keyword evidence="2" id="KW-0433">Leucine-rich repeat</keyword>
<keyword evidence="4" id="KW-0547">Nucleotide-binding</keyword>
<dbReference type="GO" id="GO:0043531">
    <property type="term" value="F:ADP binding"/>
    <property type="evidence" value="ECO:0007669"/>
    <property type="project" value="InterPro"/>
</dbReference>
<dbReference type="SUPFAM" id="SSF52058">
    <property type="entry name" value="L domain-like"/>
    <property type="match status" value="1"/>
</dbReference>
<dbReference type="InterPro" id="IPR036388">
    <property type="entry name" value="WH-like_DNA-bd_sf"/>
</dbReference>
<dbReference type="Gene3D" id="3.80.10.10">
    <property type="entry name" value="Ribonuclease Inhibitor"/>
    <property type="match status" value="1"/>
</dbReference>
<dbReference type="InterPro" id="IPR058922">
    <property type="entry name" value="WHD_DRP"/>
</dbReference>
<dbReference type="InterPro" id="IPR042197">
    <property type="entry name" value="Apaf_helical"/>
</dbReference>